<feature type="compositionally biased region" description="Pro residues" evidence="1">
    <location>
        <begin position="133"/>
        <end position="144"/>
    </location>
</feature>
<organismHost>
    <name type="scientific">Ornithodoros</name>
    <name type="common">relapsing fever ticks</name>
    <dbReference type="NCBI Taxonomy" id="6937"/>
</organismHost>
<feature type="compositionally biased region" description="Low complexity" evidence="1">
    <location>
        <begin position="145"/>
        <end position="159"/>
    </location>
</feature>
<dbReference type="Proteomes" id="UP000110401">
    <property type="component" value="Segment"/>
</dbReference>
<evidence type="ECO:0000256" key="1">
    <source>
        <dbReference type="SAM" id="MobiDB-lite"/>
    </source>
</evidence>
<sequence>MNVDFIAGINNLGEKIYTCEPFKTSFQNPFIVALIITAVVLVVFFAICNPPVDKKRKTKTAIYVYICIVALLFLHYYVLNHQLNDIYNKSNMDVIVSSIHDKYKGGDEIIPPISPPSVSNELEEDQPKKIPAGPKPAGPKPAGPKPADSKPASSADSKPLVPLQEVIMPSQYNN</sequence>
<name>A0A0A1E3L1_ASF</name>
<organismHost>
    <name type="scientific">Phacochoerus aethiopicus</name>
    <name type="common">Warthog</name>
    <dbReference type="NCBI Taxonomy" id="85517"/>
</organismHost>
<gene>
    <name evidence="3" type="primary">B169L</name>
</gene>
<feature type="transmembrane region" description="Helical" evidence="2">
    <location>
        <begin position="60"/>
        <end position="79"/>
    </location>
</feature>
<keyword evidence="2" id="KW-1133">Transmembrane helix</keyword>
<proteinExistence type="predicted"/>
<dbReference type="KEGG" id="vg:41901447"/>
<organismHost>
    <name type="scientific">Ornithodoros moubata</name>
    <name type="common">Soft tick</name>
    <name type="synonym">Argasid tick</name>
    <dbReference type="NCBI Taxonomy" id="6938"/>
</organismHost>
<protein>
    <submittedName>
        <fullName evidence="3">PB169L</fullName>
    </submittedName>
</protein>
<organismHost>
    <name type="scientific">Potamochoerus larvatus</name>
    <name type="common">Bushpig</name>
    <dbReference type="NCBI Taxonomy" id="273792"/>
</organismHost>
<reference evidence="3 4" key="1">
    <citation type="journal article" date="2015" name="J. Gen. Virol.">
        <title>Related strains of African swine fever virus with different virulence: genome comparison and analysis.</title>
        <authorList>
            <person name="Portugal R."/>
            <person name="Coelho J."/>
            <person name="Hoper D."/>
            <person name="Little N.S."/>
            <person name="Smithson C."/>
            <person name="Upton C."/>
            <person name="Martins C."/>
            <person name="Leitao A."/>
            <person name="Keil G.M."/>
        </authorList>
    </citation>
    <scope>NUCLEOTIDE SEQUENCE [LARGE SCALE GENOMIC DNA]</scope>
    <source>
        <strain evidence="3">NHV</strain>
    </source>
</reference>
<dbReference type="RefSeq" id="YP_009702643.1">
    <property type="nucleotide sequence ID" value="NC_044943.1"/>
</dbReference>
<evidence type="ECO:0000313" key="4">
    <source>
        <dbReference type="Proteomes" id="UP000110401"/>
    </source>
</evidence>
<feature type="region of interest" description="Disordered" evidence="1">
    <location>
        <begin position="107"/>
        <end position="174"/>
    </location>
</feature>
<keyword evidence="2" id="KW-0812">Transmembrane</keyword>
<organism evidence="3 4">
    <name type="scientific">African swine fever virus</name>
    <name type="common">ASFV</name>
    <dbReference type="NCBI Taxonomy" id="10497"/>
    <lineage>
        <taxon>Viruses</taxon>
        <taxon>Varidnaviria</taxon>
        <taxon>Bamfordvirae</taxon>
        <taxon>Nucleocytoviricota</taxon>
        <taxon>Pokkesviricetes</taxon>
        <taxon>Asfuvirales</taxon>
        <taxon>Asfarviridae</taxon>
        <taxon>Asfivirus</taxon>
        <taxon>Asfivirus haemorrhagiae</taxon>
    </lineage>
</organism>
<organismHost>
    <name type="scientific">Sus scrofa</name>
    <name type="common">Pig</name>
    <dbReference type="NCBI Taxonomy" id="9823"/>
</organismHost>
<feature type="transmembrane region" description="Helical" evidence="2">
    <location>
        <begin position="30"/>
        <end position="48"/>
    </location>
</feature>
<accession>A0A0A1E3L1</accession>
<evidence type="ECO:0000313" key="3">
    <source>
        <dbReference type="EMBL" id="AIY22426.1"/>
    </source>
</evidence>
<evidence type="ECO:0000256" key="2">
    <source>
        <dbReference type="SAM" id="Phobius"/>
    </source>
</evidence>
<keyword evidence="2" id="KW-0472">Membrane</keyword>
<dbReference type="GeneID" id="41901447"/>
<organismHost>
    <name type="scientific">Phacochoerus africanus</name>
    <name type="common">Warthog</name>
    <dbReference type="NCBI Taxonomy" id="41426"/>
</organismHost>
<dbReference type="EMBL" id="KM262845">
    <property type="protein sequence ID" value="AIY22426.1"/>
    <property type="molecule type" value="Genomic_DNA"/>
</dbReference>